<protein>
    <submittedName>
        <fullName evidence="3">Uncharacterized protein</fullName>
    </submittedName>
</protein>
<feature type="compositionally biased region" description="Low complexity" evidence="1">
    <location>
        <begin position="112"/>
        <end position="148"/>
    </location>
</feature>
<reference evidence="3 4" key="1">
    <citation type="submission" date="2013-10" db="EMBL/GenBank/DDBJ databases">
        <title>Complete genome sequence of Corynebacterium lactis DSM 45799(T), isolated from raw cow milk.</title>
        <authorList>
            <person name="Ruckert C."/>
            <person name="Albersmeier A."/>
            <person name="Lipski A."/>
            <person name="Kalinowski J."/>
        </authorList>
    </citation>
    <scope>NUCLEOTIDE SEQUENCE [LARGE SCALE GENOMIC DNA]</scope>
    <source>
        <strain evidence="3 4">RW2-5</strain>
    </source>
</reference>
<gene>
    <name evidence="3" type="ORF">CLAC_11950</name>
</gene>
<dbReference type="KEGG" id="clw:CLAC_11950"/>
<feature type="compositionally biased region" description="Low complexity" evidence="1">
    <location>
        <begin position="60"/>
        <end position="71"/>
    </location>
</feature>
<sequence length="288" mass="30030">MVVTMQQLPNGTIYPGAPEETHGPDSLPAPPKRRGTVLSVTALREKNLEKTNSSGEQDKATSNSGNAASNSDAQQLGYFEKMSTPKKLLLFVAILVVVVVAAMIATSVKKSVFSSGSDSPNSSISQPADLAGNNGASNSNGGAKTGSGAMQGDHLSPAKVPEQISPVLRDANPNCFNYSVSIYTGDMPEFPGVTCSTLSNPVASLQLAQVVEDKAAAEEFFGGKSVLEEVPIDASAPEGMQIRAVSAGDASTFVGVKQPDGSLVVYQFSGKIEGPDLENRLRELKVIE</sequence>
<keyword evidence="2" id="KW-1133">Transmembrane helix</keyword>
<feature type="region of interest" description="Disordered" evidence="1">
    <location>
        <begin position="1"/>
        <end position="71"/>
    </location>
</feature>
<evidence type="ECO:0000256" key="2">
    <source>
        <dbReference type="SAM" id="Phobius"/>
    </source>
</evidence>
<name>A0A0K2H3V6_9CORY</name>
<evidence type="ECO:0000313" key="3">
    <source>
        <dbReference type="EMBL" id="ALA68730.1"/>
    </source>
</evidence>
<proteinExistence type="predicted"/>
<dbReference type="Proteomes" id="UP000058446">
    <property type="component" value="Chromosome"/>
</dbReference>
<keyword evidence="4" id="KW-1185">Reference proteome</keyword>
<dbReference type="AlphaFoldDB" id="A0A0K2H3V6"/>
<dbReference type="PATRIC" id="fig|1408189.4.peg.2410"/>
<evidence type="ECO:0000256" key="1">
    <source>
        <dbReference type="SAM" id="MobiDB-lite"/>
    </source>
</evidence>
<keyword evidence="2" id="KW-0472">Membrane</keyword>
<feature type="region of interest" description="Disordered" evidence="1">
    <location>
        <begin position="112"/>
        <end position="157"/>
    </location>
</feature>
<feature type="transmembrane region" description="Helical" evidence="2">
    <location>
        <begin position="88"/>
        <end position="108"/>
    </location>
</feature>
<organism evidence="3 4">
    <name type="scientific">Corynebacterium lactis RW2-5</name>
    <dbReference type="NCBI Taxonomy" id="1408189"/>
    <lineage>
        <taxon>Bacteria</taxon>
        <taxon>Bacillati</taxon>
        <taxon>Actinomycetota</taxon>
        <taxon>Actinomycetes</taxon>
        <taxon>Mycobacteriales</taxon>
        <taxon>Corynebacteriaceae</taxon>
        <taxon>Corynebacterium</taxon>
    </lineage>
</organism>
<dbReference type="STRING" id="1408189.CLAC_11950"/>
<dbReference type="EMBL" id="CP006841">
    <property type="protein sequence ID" value="ALA68730.1"/>
    <property type="molecule type" value="Genomic_DNA"/>
</dbReference>
<accession>A0A0K2H3V6</accession>
<keyword evidence="2" id="KW-0812">Transmembrane</keyword>
<feature type="compositionally biased region" description="Polar residues" evidence="1">
    <location>
        <begin position="1"/>
        <end position="10"/>
    </location>
</feature>
<evidence type="ECO:0000313" key="4">
    <source>
        <dbReference type="Proteomes" id="UP000058446"/>
    </source>
</evidence>